<evidence type="ECO:0000256" key="3">
    <source>
        <dbReference type="ARBA" id="ARBA00023002"/>
    </source>
</evidence>
<evidence type="ECO:0000256" key="2">
    <source>
        <dbReference type="ARBA" id="ARBA00022573"/>
    </source>
</evidence>
<dbReference type="PANTHER" id="PTHR36925:SF1">
    <property type="entry name" value="COBALT-PRECORRIN-6A REDUCTASE"/>
    <property type="match status" value="1"/>
</dbReference>
<name>A0A5C4MZT7_9RHOB</name>
<evidence type="ECO:0000313" key="5">
    <source>
        <dbReference type="Proteomes" id="UP000305887"/>
    </source>
</evidence>
<dbReference type="AlphaFoldDB" id="A0A5C4MZT7"/>
<dbReference type="GO" id="GO:0009236">
    <property type="term" value="P:cobalamin biosynthetic process"/>
    <property type="evidence" value="ECO:0007669"/>
    <property type="project" value="UniProtKB-UniPathway"/>
</dbReference>
<comment type="caution">
    <text evidence="4">The sequence shown here is derived from an EMBL/GenBank/DDBJ whole genome shotgun (WGS) entry which is preliminary data.</text>
</comment>
<dbReference type="Pfam" id="PF02571">
    <property type="entry name" value="CbiJ"/>
    <property type="match status" value="1"/>
</dbReference>
<dbReference type="NCBIfam" id="NF005968">
    <property type="entry name" value="PRK08057.1-2"/>
    <property type="match status" value="1"/>
</dbReference>
<sequence length="247" mass="26642">MRLLLLAGTSEARQLAAILAAEGFPAIASLAGATRTPAPLALPTRHAGFGGMEGFEAFVVDQRIGAVIDATHPFAARITQRTHDVCVRMGVPLLRLERPAWVPRDGDRWTYLGDEAQGIERIPEAAVVFLATGRQSLSAWTGLRAGQVYLRVIDRPAEPFPLPGSFVTGRPPFDLAAETELFERLGVTHLVAKDSGSAEARPKLEAARNLGIEVLILGRPARPSSLLVVETVEQAADWARRLPFRSG</sequence>
<reference evidence="4 5" key="1">
    <citation type="submission" date="2019-06" db="EMBL/GenBank/DDBJ databases">
        <title>YIM 131921 draft genome.</title>
        <authorList>
            <person name="Jiang L."/>
        </authorList>
    </citation>
    <scope>NUCLEOTIDE SEQUENCE [LARGE SCALE GENOMIC DNA]</scope>
    <source>
        <strain evidence="4 5">YIM 131921</strain>
    </source>
</reference>
<keyword evidence="3 4" id="KW-0560">Oxidoreductase</keyword>
<protein>
    <submittedName>
        <fullName evidence="4">Cobalt-precorrin-6A reductase</fullName>
        <ecNumber evidence="4">1.3.1.106</ecNumber>
    </submittedName>
</protein>
<dbReference type="Proteomes" id="UP000305887">
    <property type="component" value="Unassembled WGS sequence"/>
</dbReference>
<dbReference type="OrthoDB" id="5183775at2"/>
<keyword evidence="2" id="KW-0169">Cobalamin biosynthesis</keyword>
<comment type="pathway">
    <text evidence="1">Cofactor biosynthesis; adenosylcobalamin biosynthesis.</text>
</comment>
<evidence type="ECO:0000313" key="4">
    <source>
        <dbReference type="EMBL" id="TNC50450.1"/>
    </source>
</evidence>
<dbReference type="InterPro" id="IPR003723">
    <property type="entry name" value="Precorrin-6x_reduct"/>
</dbReference>
<dbReference type="UniPathway" id="UPA00148"/>
<organism evidence="4 5">
    <name type="scientific">Rubellimicrobium rubrum</name>
    <dbReference type="NCBI Taxonomy" id="2585369"/>
    <lineage>
        <taxon>Bacteria</taxon>
        <taxon>Pseudomonadati</taxon>
        <taxon>Pseudomonadota</taxon>
        <taxon>Alphaproteobacteria</taxon>
        <taxon>Rhodobacterales</taxon>
        <taxon>Roseobacteraceae</taxon>
        <taxon>Rubellimicrobium</taxon>
    </lineage>
</organism>
<dbReference type="EMBL" id="VDFU01000007">
    <property type="protein sequence ID" value="TNC50450.1"/>
    <property type="molecule type" value="Genomic_DNA"/>
</dbReference>
<evidence type="ECO:0000256" key="1">
    <source>
        <dbReference type="ARBA" id="ARBA00004953"/>
    </source>
</evidence>
<dbReference type="RefSeq" id="WP_139076246.1">
    <property type="nucleotide sequence ID" value="NZ_VDFU01000007.1"/>
</dbReference>
<dbReference type="PROSITE" id="PS51014">
    <property type="entry name" value="COBK_CBIJ"/>
    <property type="match status" value="1"/>
</dbReference>
<keyword evidence="5" id="KW-1185">Reference proteome</keyword>
<dbReference type="PANTHER" id="PTHR36925">
    <property type="entry name" value="COBALT-PRECORRIN-6A REDUCTASE"/>
    <property type="match status" value="1"/>
</dbReference>
<proteinExistence type="predicted"/>
<accession>A0A5C4MZT7</accession>
<dbReference type="GO" id="GO:0016994">
    <property type="term" value="F:precorrin-6A reductase activity"/>
    <property type="evidence" value="ECO:0007669"/>
    <property type="project" value="InterPro"/>
</dbReference>
<dbReference type="EC" id="1.3.1.106" evidence="4"/>
<gene>
    <name evidence="4" type="ORF">FHG66_08100</name>
</gene>